<evidence type="ECO:0000313" key="3">
    <source>
        <dbReference type="Proteomes" id="UP000062833"/>
    </source>
</evidence>
<dbReference type="InterPro" id="IPR050266">
    <property type="entry name" value="AB_hydrolase_sf"/>
</dbReference>
<keyword evidence="3" id="KW-1185">Reference proteome</keyword>
<proteinExistence type="predicted"/>
<dbReference type="PANTHER" id="PTHR43798">
    <property type="entry name" value="MONOACYLGLYCEROL LIPASE"/>
    <property type="match status" value="1"/>
</dbReference>
<dbReference type="SUPFAM" id="SSF53474">
    <property type="entry name" value="alpha/beta-Hydrolases"/>
    <property type="match status" value="1"/>
</dbReference>
<dbReference type="KEGG" id="aaq:AOC05_07425"/>
<dbReference type="InterPro" id="IPR000639">
    <property type="entry name" value="Epox_hydrolase-like"/>
</dbReference>
<name>A0A0M3UFZ8_9MICC</name>
<dbReference type="PRINTS" id="PR00111">
    <property type="entry name" value="ABHYDROLASE"/>
</dbReference>
<dbReference type="OrthoDB" id="5195507at2"/>
<accession>A0A0M3UFZ8</accession>
<reference evidence="3" key="1">
    <citation type="submission" date="2015-09" db="EMBL/GenBank/DDBJ databases">
        <title>Complete genome of Arthrobacter alpinus strain R3.8.</title>
        <authorList>
            <person name="See-Too W.S."/>
            <person name="Chan K.G."/>
        </authorList>
    </citation>
    <scope>NUCLEOTIDE SEQUENCE [LARGE SCALE GENOMIC DNA]</scope>
    <source>
        <strain evidence="3">R3.8</strain>
    </source>
</reference>
<protein>
    <submittedName>
        <fullName evidence="2">Hydrolase</fullName>
    </submittedName>
</protein>
<gene>
    <name evidence="2" type="ORF">AOC05_07425</name>
</gene>
<dbReference type="PANTHER" id="PTHR43798:SF33">
    <property type="entry name" value="HYDROLASE, PUTATIVE (AFU_ORTHOLOGUE AFUA_2G14860)-RELATED"/>
    <property type="match status" value="1"/>
</dbReference>
<dbReference type="GO" id="GO:0016787">
    <property type="term" value="F:hydrolase activity"/>
    <property type="evidence" value="ECO:0007669"/>
    <property type="project" value="UniProtKB-KW"/>
</dbReference>
<dbReference type="Proteomes" id="UP000062833">
    <property type="component" value="Chromosome"/>
</dbReference>
<dbReference type="Gene3D" id="3.40.50.1820">
    <property type="entry name" value="alpha/beta hydrolase"/>
    <property type="match status" value="1"/>
</dbReference>
<organism evidence="2 3">
    <name type="scientific">Arthrobacter alpinus</name>
    <dbReference type="NCBI Taxonomy" id="656366"/>
    <lineage>
        <taxon>Bacteria</taxon>
        <taxon>Bacillati</taxon>
        <taxon>Actinomycetota</taxon>
        <taxon>Actinomycetes</taxon>
        <taxon>Micrococcales</taxon>
        <taxon>Micrococcaceae</taxon>
        <taxon>Arthrobacter</taxon>
    </lineage>
</organism>
<dbReference type="PATRIC" id="fig|656366.3.peg.1590"/>
<dbReference type="GO" id="GO:0016020">
    <property type="term" value="C:membrane"/>
    <property type="evidence" value="ECO:0007669"/>
    <property type="project" value="TreeGrafter"/>
</dbReference>
<dbReference type="EMBL" id="CP012677">
    <property type="protein sequence ID" value="ALE92205.1"/>
    <property type="molecule type" value="Genomic_DNA"/>
</dbReference>
<evidence type="ECO:0000259" key="1">
    <source>
        <dbReference type="Pfam" id="PF00561"/>
    </source>
</evidence>
<dbReference type="RefSeq" id="WP_062006689.1">
    <property type="nucleotide sequence ID" value="NZ_CP012677.1"/>
</dbReference>
<feature type="domain" description="AB hydrolase-1" evidence="1">
    <location>
        <begin position="52"/>
        <end position="293"/>
    </location>
</feature>
<sequence>MKATVKKRSTPESAPIVVDLAGRESAHTVEVLCTPVHYWDYQPLKRSAATRTIVMVHGFRGDHHGLERVVELLPDYRVLMPDLPGFGLSPAFANTAHSISGYVEFLDAFLQALGLGSDTVLLGHSFGSIVASHFAAAHPSRAYPLILVNPIAAPALEGPKGVMTKLAVFYYWASAKLPSRLGNALLRSKLIVRVMSVTMAKTSDPQLLAFIHAQHHAYFSGFANRDMLLESFQASVSGTVRQVASQLTLPTLLIAGDEDEIATLPTQHKLLELLPDAELVAIAGVGHLIHYETPAPAAAAIIDFLERHPAP</sequence>
<dbReference type="Pfam" id="PF00561">
    <property type="entry name" value="Abhydrolase_1"/>
    <property type="match status" value="1"/>
</dbReference>
<dbReference type="InterPro" id="IPR029058">
    <property type="entry name" value="AB_hydrolase_fold"/>
</dbReference>
<dbReference type="InterPro" id="IPR000073">
    <property type="entry name" value="AB_hydrolase_1"/>
</dbReference>
<evidence type="ECO:0000313" key="2">
    <source>
        <dbReference type="EMBL" id="ALE92205.1"/>
    </source>
</evidence>
<keyword evidence="2" id="KW-0378">Hydrolase</keyword>
<dbReference type="AlphaFoldDB" id="A0A0M3UFZ8"/>
<dbReference type="PRINTS" id="PR00412">
    <property type="entry name" value="EPOXHYDRLASE"/>
</dbReference>